<comment type="caution">
    <text evidence="2">The sequence shown here is derived from an EMBL/GenBank/DDBJ whole genome shotgun (WGS) entry which is preliminary data.</text>
</comment>
<dbReference type="Proteomes" id="UP001195483">
    <property type="component" value="Unassembled WGS sequence"/>
</dbReference>
<organism evidence="2 3">
    <name type="scientific">Potamilus streckersoni</name>
    <dbReference type="NCBI Taxonomy" id="2493646"/>
    <lineage>
        <taxon>Eukaryota</taxon>
        <taxon>Metazoa</taxon>
        <taxon>Spiralia</taxon>
        <taxon>Lophotrochozoa</taxon>
        <taxon>Mollusca</taxon>
        <taxon>Bivalvia</taxon>
        <taxon>Autobranchia</taxon>
        <taxon>Heteroconchia</taxon>
        <taxon>Palaeoheterodonta</taxon>
        <taxon>Unionida</taxon>
        <taxon>Unionoidea</taxon>
        <taxon>Unionidae</taxon>
        <taxon>Ambleminae</taxon>
        <taxon>Lampsilini</taxon>
        <taxon>Potamilus</taxon>
    </lineage>
</organism>
<evidence type="ECO:0000313" key="3">
    <source>
        <dbReference type="Proteomes" id="UP001195483"/>
    </source>
</evidence>
<gene>
    <name evidence="2" type="ORF">CHS0354_022906</name>
</gene>
<feature type="chain" id="PRO_5042105952" evidence="1">
    <location>
        <begin position="21"/>
        <end position="112"/>
    </location>
</feature>
<reference evidence="2" key="2">
    <citation type="journal article" date="2021" name="Genome Biol. Evol.">
        <title>Developing a high-quality reference genome for a parasitic bivalve with doubly uniparental inheritance (Bivalvia: Unionida).</title>
        <authorList>
            <person name="Smith C.H."/>
        </authorList>
    </citation>
    <scope>NUCLEOTIDE SEQUENCE</scope>
    <source>
        <strain evidence="2">CHS0354</strain>
        <tissue evidence="2">Mantle</tissue>
    </source>
</reference>
<feature type="signal peptide" evidence="1">
    <location>
        <begin position="1"/>
        <end position="20"/>
    </location>
</feature>
<reference evidence="2" key="3">
    <citation type="submission" date="2023-05" db="EMBL/GenBank/DDBJ databases">
        <authorList>
            <person name="Smith C.H."/>
        </authorList>
    </citation>
    <scope>NUCLEOTIDE SEQUENCE</scope>
    <source>
        <strain evidence="2">CHS0354</strain>
        <tissue evidence="2">Mantle</tissue>
    </source>
</reference>
<sequence>MRVAILCCFLIICSTAMVRGQVTAGDASISFIDLLRILLQRRAAQRQALSTQQQQKASRRGGRANHFSSMMRLMAAQGLLGEAVEQTVTFDCLSSGQMFTDVGCMMLTIRGL</sequence>
<accession>A0AAE0VMZ6</accession>
<protein>
    <submittedName>
        <fullName evidence="2">Uncharacterized protein</fullName>
    </submittedName>
</protein>
<keyword evidence="1" id="KW-0732">Signal</keyword>
<keyword evidence="3" id="KW-1185">Reference proteome</keyword>
<reference evidence="2" key="1">
    <citation type="journal article" date="2021" name="Genome Biol. Evol.">
        <title>A High-Quality Reference Genome for a Parasitic Bivalve with Doubly Uniparental Inheritance (Bivalvia: Unionida).</title>
        <authorList>
            <person name="Smith C.H."/>
        </authorList>
    </citation>
    <scope>NUCLEOTIDE SEQUENCE</scope>
    <source>
        <strain evidence="2">CHS0354</strain>
    </source>
</reference>
<evidence type="ECO:0000313" key="2">
    <source>
        <dbReference type="EMBL" id="KAK3583859.1"/>
    </source>
</evidence>
<proteinExistence type="predicted"/>
<dbReference type="EMBL" id="JAEAOA010001385">
    <property type="protein sequence ID" value="KAK3583859.1"/>
    <property type="molecule type" value="Genomic_DNA"/>
</dbReference>
<name>A0AAE0VMZ6_9BIVA</name>
<evidence type="ECO:0000256" key="1">
    <source>
        <dbReference type="SAM" id="SignalP"/>
    </source>
</evidence>
<dbReference type="AlphaFoldDB" id="A0AAE0VMZ6"/>